<comment type="caution">
    <text evidence="1">The sequence shown here is derived from an EMBL/GenBank/DDBJ whole genome shotgun (WGS) entry which is preliminary data.</text>
</comment>
<dbReference type="EMBL" id="CATNWA010010870">
    <property type="protein sequence ID" value="CAI9560776.1"/>
    <property type="molecule type" value="Genomic_DNA"/>
</dbReference>
<keyword evidence="2" id="KW-1185">Reference proteome</keyword>
<evidence type="ECO:0000313" key="2">
    <source>
        <dbReference type="Proteomes" id="UP001162483"/>
    </source>
</evidence>
<organism evidence="1 2">
    <name type="scientific">Staurois parvus</name>
    <dbReference type="NCBI Taxonomy" id="386267"/>
    <lineage>
        <taxon>Eukaryota</taxon>
        <taxon>Metazoa</taxon>
        <taxon>Chordata</taxon>
        <taxon>Craniata</taxon>
        <taxon>Vertebrata</taxon>
        <taxon>Euteleostomi</taxon>
        <taxon>Amphibia</taxon>
        <taxon>Batrachia</taxon>
        <taxon>Anura</taxon>
        <taxon>Neobatrachia</taxon>
        <taxon>Ranoidea</taxon>
        <taxon>Ranidae</taxon>
        <taxon>Staurois</taxon>
    </lineage>
</organism>
<gene>
    <name evidence="1" type="ORF">SPARVUS_LOCUS5337922</name>
</gene>
<name>A0ABN9CNP3_9NEOB</name>
<evidence type="ECO:0000313" key="1">
    <source>
        <dbReference type="EMBL" id="CAI9560776.1"/>
    </source>
</evidence>
<sequence>MARILIAQVCAGLFIESGPGFWAPPQQTGVRRAPTRQAGGHCLEVRWKPKAARGCSGVAVC</sequence>
<protein>
    <submittedName>
        <fullName evidence="1">Uncharacterized protein</fullName>
    </submittedName>
</protein>
<accession>A0ABN9CNP3</accession>
<reference evidence="1" key="1">
    <citation type="submission" date="2023-05" db="EMBL/GenBank/DDBJ databases">
        <authorList>
            <person name="Stuckert A."/>
        </authorList>
    </citation>
    <scope>NUCLEOTIDE SEQUENCE</scope>
</reference>
<proteinExistence type="predicted"/>
<dbReference type="Proteomes" id="UP001162483">
    <property type="component" value="Unassembled WGS sequence"/>
</dbReference>